<keyword evidence="1" id="KW-0472">Membrane</keyword>
<reference evidence="4" key="1">
    <citation type="journal article" date="2019" name="Int. J. Syst. Evol. Microbiol.">
        <title>The Global Catalogue of Microorganisms (GCM) 10K type strain sequencing project: providing services to taxonomists for standard genome sequencing and annotation.</title>
        <authorList>
            <consortium name="The Broad Institute Genomics Platform"/>
            <consortium name="The Broad Institute Genome Sequencing Center for Infectious Disease"/>
            <person name="Wu L."/>
            <person name="Ma J."/>
        </authorList>
    </citation>
    <scope>NUCLEOTIDE SEQUENCE [LARGE SCALE GENOMIC DNA]</scope>
    <source>
        <strain evidence="4">CCUG 61485</strain>
    </source>
</reference>
<gene>
    <name evidence="3" type="ORF">ACFQ39_12845</name>
</gene>
<keyword evidence="1" id="KW-1133">Transmembrane helix</keyword>
<dbReference type="Gene3D" id="3.90.550.10">
    <property type="entry name" value="Spore Coat Polysaccharide Biosynthesis Protein SpsA, Chain A"/>
    <property type="match status" value="1"/>
</dbReference>
<evidence type="ECO:0000256" key="1">
    <source>
        <dbReference type="SAM" id="Phobius"/>
    </source>
</evidence>
<dbReference type="InterPro" id="IPR001173">
    <property type="entry name" value="Glyco_trans_2-like"/>
</dbReference>
<keyword evidence="3" id="KW-0328">Glycosyltransferase</keyword>
<organism evidence="3 4">
    <name type="scientific">Namhaeicola litoreus</name>
    <dbReference type="NCBI Taxonomy" id="1052145"/>
    <lineage>
        <taxon>Bacteria</taxon>
        <taxon>Pseudomonadati</taxon>
        <taxon>Bacteroidota</taxon>
        <taxon>Flavobacteriia</taxon>
        <taxon>Flavobacteriales</taxon>
        <taxon>Flavobacteriaceae</taxon>
        <taxon>Namhaeicola</taxon>
    </lineage>
</organism>
<dbReference type="EMBL" id="JBHTMY010000003">
    <property type="protein sequence ID" value="MFD1316506.1"/>
    <property type="molecule type" value="Genomic_DNA"/>
</dbReference>
<protein>
    <submittedName>
        <fullName evidence="3">Glycosyltransferase</fullName>
        <ecNumber evidence="3">2.4.-.-</ecNumber>
    </submittedName>
</protein>
<evidence type="ECO:0000313" key="4">
    <source>
        <dbReference type="Proteomes" id="UP001597201"/>
    </source>
</evidence>
<evidence type="ECO:0000313" key="3">
    <source>
        <dbReference type="EMBL" id="MFD1316506.1"/>
    </source>
</evidence>
<dbReference type="EC" id="2.4.-.-" evidence="3"/>
<dbReference type="Proteomes" id="UP001597201">
    <property type="component" value="Unassembled WGS sequence"/>
</dbReference>
<dbReference type="Pfam" id="PF00535">
    <property type="entry name" value="Glycos_transf_2"/>
    <property type="match status" value="1"/>
</dbReference>
<keyword evidence="1" id="KW-0812">Transmembrane</keyword>
<dbReference type="InterPro" id="IPR050834">
    <property type="entry name" value="Glycosyltransf_2"/>
</dbReference>
<accession>A0ABW3Y3U2</accession>
<evidence type="ECO:0000259" key="2">
    <source>
        <dbReference type="Pfam" id="PF00535"/>
    </source>
</evidence>
<dbReference type="InterPro" id="IPR029044">
    <property type="entry name" value="Nucleotide-diphossugar_trans"/>
</dbReference>
<feature type="transmembrane region" description="Helical" evidence="1">
    <location>
        <begin position="290"/>
        <end position="312"/>
    </location>
</feature>
<dbReference type="GO" id="GO:0016757">
    <property type="term" value="F:glycosyltransferase activity"/>
    <property type="evidence" value="ECO:0007669"/>
    <property type="project" value="UniProtKB-KW"/>
</dbReference>
<dbReference type="SUPFAM" id="SSF53448">
    <property type="entry name" value="Nucleotide-diphospho-sugar transferases"/>
    <property type="match status" value="1"/>
</dbReference>
<comment type="caution">
    <text evidence="3">The sequence shown here is derived from an EMBL/GenBank/DDBJ whole genome shotgun (WGS) entry which is preliminary data.</text>
</comment>
<dbReference type="RefSeq" id="WP_377179549.1">
    <property type="nucleotide sequence ID" value="NZ_JBHTMY010000003.1"/>
</dbReference>
<keyword evidence="3" id="KW-0808">Transferase</keyword>
<feature type="transmembrane region" description="Helical" evidence="1">
    <location>
        <begin position="249"/>
        <end position="278"/>
    </location>
</feature>
<name>A0ABW3Y3U2_9FLAO</name>
<proteinExistence type="predicted"/>
<sequence length="335" mass="38658">MSRDLHFSLIIPVYNRKDELQELLHTVVNQNFNGQFEVIVIDDGSADPSKEVAIYFSDKLNLHYYFKENSGPGDSRNFGMKMAKGNYFIVLDSDCLLPENYLSTVSKVLEKNYTDAFGAPDTAHPSFSRIQKAINFSMTSFITTGGLRNEESKNRKFQLRSFNMGISKTVFEKTGGFANQYIGEDIELTMRIWNMGFTTQFIPDAFVYHKRRTNFRQFYKQTNNFGAARPILNELYPNSKKITYWFPSFFVIFFIISMVLFFFGIGLPLKIILGYLILVLIDSTFENRSLLTGLLSIVSTLIQFFGYGIGFLRTMFRKKILSQNNMTAFPKMFSK</sequence>
<dbReference type="PANTHER" id="PTHR43685:SF3">
    <property type="entry name" value="SLR2126 PROTEIN"/>
    <property type="match status" value="1"/>
</dbReference>
<dbReference type="PANTHER" id="PTHR43685">
    <property type="entry name" value="GLYCOSYLTRANSFERASE"/>
    <property type="match status" value="1"/>
</dbReference>
<feature type="domain" description="Glycosyltransferase 2-like" evidence="2">
    <location>
        <begin position="8"/>
        <end position="162"/>
    </location>
</feature>
<keyword evidence="4" id="KW-1185">Reference proteome</keyword>